<accession>A0A4Y2AIM2</accession>
<dbReference type="Proteomes" id="UP000499080">
    <property type="component" value="Unassembled WGS sequence"/>
</dbReference>
<organism evidence="1 2">
    <name type="scientific">Araneus ventricosus</name>
    <name type="common">Orbweaver spider</name>
    <name type="synonym">Epeira ventricosa</name>
    <dbReference type="NCBI Taxonomy" id="182803"/>
    <lineage>
        <taxon>Eukaryota</taxon>
        <taxon>Metazoa</taxon>
        <taxon>Ecdysozoa</taxon>
        <taxon>Arthropoda</taxon>
        <taxon>Chelicerata</taxon>
        <taxon>Arachnida</taxon>
        <taxon>Araneae</taxon>
        <taxon>Araneomorphae</taxon>
        <taxon>Entelegynae</taxon>
        <taxon>Araneoidea</taxon>
        <taxon>Araneidae</taxon>
        <taxon>Araneus</taxon>
    </lineage>
</organism>
<comment type="caution">
    <text evidence="1">The sequence shown here is derived from an EMBL/GenBank/DDBJ whole genome shotgun (WGS) entry which is preliminary data.</text>
</comment>
<gene>
    <name evidence="1" type="ORF">AVEN_92352_1</name>
</gene>
<name>A0A4Y2AIM2_ARAVE</name>
<protein>
    <submittedName>
        <fullName evidence="1">Uncharacterized protein</fullName>
    </submittedName>
</protein>
<evidence type="ECO:0000313" key="2">
    <source>
        <dbReference type="Proteomes" id="UP000499080"/>
    </source>
</evidence>
<dbReference type="AlphaFoldDB" id="A0A4Y2AIM2"/>
<evidence type="ECO:0000313" key="1">
    <source>
        <dbReference type="EMBL" id="GBL79096.1"/>
    </source>
</evidence>
<reference evidence="1 2" key="1">
    <citation type="journal article" date="2019" name="Sci. Rep.">
        <title>Orb-weaving spider Araneus ventricosus genome elucidates the spidroin gene catalogue.</title>
        <authorList>
            <person name="Kono N."/>
            <person name="Nakamura H."/>
            <person name="Ohtoshi R."/>
            <person name="Moran D.A.P."/>
            <person name="Shinohara A."/>
            <person name="Yoshida Y."/>
            <person name="Fujiwara M."/>
            <person name="Mori M."/>
            <person name="Tomita M."/>
            <person name="Arakawa K."/>
        </authorList>
    </citation>
    <scope>NUCLEOTIDE SEQUENCE [LARGE SCALE GENOMIC DNA]</scope>
</reference>
<dbReference type="EMBL" id="BGPR01000018">
    <property type="protein sequence ID" value="GBL79096.1"/>
    <property type="molecule type" value="Genomic_DNA"/>
</dbReference>
<keyword evidence="2" id="KW-1185">Reference proteome</keyword>
<sequence length="98" mass="11360">MVVEGFVPSVNQFIETGIEEISLQVAEPLNDSFLNFDIGSEIETWQVLLQRSEEIQITRCEIRAVRRAFHCIYGGRDRQYCTLVFVKENRVCTQVFVT</sequence>
<proteinExistence type="predicted"/>